<keyword evidence="5 7" id="KW-0472">Membrane</keyword>
<proteinExistence type="inferred from homology"/>
<accession>A0A8J3I7E7</accession>
<name>A0A8J3I7E7_9CHLR</name>
<dbReference type="Pfam" id="PF13515">
    <property type="entry name" value="FUSC_2"/>
    <property type="match status" value="1"/>
</dbReference>
<feature type="domain" description="Integral membrane bound transporter" evidence="8">
    <location>
        <begin position="370"/>
        <end position="493"/>
    </location>
</feature>
<comment type="caution">
    <text evidence="9">The sequence shown here is derived from an EMBL/GenBank/DDBJ whole genome shotgun (WGS) entry which is preliminary data.</text>
</comment>
<evidence type="ECO:0000256" key="1">
    <source>
        <dbReference type="ARBA" id="ARBA00004651"/>
    </source>
</evidence>
<evidence type="ECO:0000256" key="3">
    <source>
        <dbReference type="ARBA" id="ARBA00022692"/>
    </source>
</evidence>
<evidence type="ECO:0000256" key="7">
    <source>
        <dbReference type="SAM" id="Phobius"/>
    </source>
</evidence>
<dbReference type="PANTHER" id="PTHR30509">
    <property type="entry name" value="P-HYDROXYBENZOIC ACID EFFLUX PUMP SUBUNIT-RELATED"/>
    <property type="match status" value="1"/>
</dbReference>
<dbReference type="EMBL" id="BNJF01000002">
    <property type="protein sequence ID" value="GHO46789.1"/>
    <property type="molecule type" value="Genomic_DNA"/>
</dbReference>
<keyword evidence="10" id="KW-1185">Reference proteome</keyword>
<feature type="transmembrane region" description="Helical" evidence="7">
    <location>
        <begin position="68"/>
        <end position="87"/>
    </location>
</feature>
<feature type="transmembrane region" description="Helical" evidence="7">
    <location>
        <begin position="116"/>
        <end position="136"/>
    </location>
</feature>
<evidence type="ECO:0000256" key="2">
    <source>
        <dbReference type="ARBA" id="ARBA00022475"/>
    </source>
</evidence>
<feature type="transmembrane region" description="Helical" evidence="7">
    <location>
        <begin position="6"/>
        <end position="33"/>
    </location>
</feature>
<feature type="transmembrane region" description="Helical" evidence="7">
    <location>
        <begin position="481"/>
        <end position="500"/>
    </location>
</feature>
<evidence type="ECO:0000313" key="9">
    <source>
        <dbReference type="EMBL" id="GHO46789.1"/>
    </source>
</evidence>
<dbReference type="Proteomes" id="UP000612362">
    <property type="component" value="Unassembled WGS sequence"/>
</dbReference>
<evidence type="ECO:0000256" key="5">
    <source>
        <dbReference type="ARBA" id="ARBA00023136"/>
    </source>
</evidence>
<feature type="transmembrane region" description="Helical" evidence="7">
    <location>
        <begin position="45"/>
        <end position="62"/>
    </location>
</feature>
<evidence type="ECO:0000256" key="6">
    <source>
        <dbReference type="ARBA" id="ARBA00043993"/>
    </source>
</evidence>
<gene>
    <name evidence="9" type="ORF">KSX_49520</name>
</gene>
<dbReference type="InterPro" id="IPR049453">
    <property type="entry name" value="Memb_transporter_dom"/>
</dbReference>
<dbReference type="PANTHER" id="PTHR30509:SF9">
    <property type="entry name" value="MULTIDRUG RESISTANCE PROTEIN MDTO"/>
    <property type="match status" value="1"/>
</dbReference>
<comment type="subcellular location">
    <subcellularLocation>
        <location evidence="1">Cell membrane</location>
        <topology evidence="1">Multi-pass membrane protein</topology>
    </subcellularLocation>
</comment>
<protein>
    <recommendedName>
        <fullName evidence="8">Integral membrane bound transporter domain-containing protein</fullName>
    </recommendedName>
</protein>
<feature type="transmembrane region" description="Helical" evidence="7">
    <location>
        <begin position="437"/>
        <end position="469"/>
    </location>
</feature>
<reference evidence="9" key="1">
    <citation type="submission" date="2020-10" db="EMBL/GenBank/DDBJ databases">
        <title>Taxonomic study of unclassified bacteria belonging to the class Ktedonobacteria.</title>
        <authorList>
            <person name="Yabe S."/>
            <person name="Wang C.M."/>
            <person name="Zheng Y."/>
            <person name="Sakai Y."/>
            <person name="Cavaletti L."/>
            <person name="Monciardini P."/>
            <person name="Donadio S."/>
        </authorList>
    </citation>
    <scope>NUCLEOTIDE SEQUENCE</scope>
    <source>
        <strain evidence="9">SOSP1-1</strain>
    </source>
</reference>
<organism evidence="9 10">
    <name type="scientific">Ktedonospora formicarum</name>
    <dbReference type="NCBI Taxonomy" id="2778364"/>
    <lineage>
        <taxon>Bacteria</taxon>
        <taxon>Bacillati</taxon>
        <taxon>Chloroflexota</taxon>
        <taxon>Ktedonobacteria</taxon>
        <taxon>Ktedonobacterales</taxon>
        <taxon>Ktedonobacteraceae</taxon>
        <taxon>Ktedonospora</taxon>
    </lineage>
</organism>
<evidence type="ECO:0000256" key="4">
    <source>
        <dbReference type="ARBA" id="ARBA00022989"/>
    </source>
</evidence>
<comment type="similarity">
    <text evidence="6">Belongs to the YccS/YhfK family.</text>
</comment>
<keyword evidence="4 7" id="KW-1133">Transmembrane helix</keyword>
<feature type="transmembrane region" description="Helical" evidence="7">
    <location>
        <begin position="408"/>
        <end position="431"/>
    </location>
</feature>
<evidence type="ECO:0000259" key="8">
    <source>
        <dbReference type="Pfam" id="PF13515"/>
    </source>
</evidence>
<evidence type="ECO:0000313" key="10">
    <source>
        <dbReference type="Proteomes" id="UP000612362"/>
    </source>
</evidence>
<keyword evidence="3 7" id="KW-0812">Transmembrane</keyword>
<sequence>MLGFALPLVIGVATGHVAEGVAMAGGAIGIGSVGLNATSSARVRAMLLACVGVAVSAFVGSATSRIDWLAILVAGIWGVGVGMLVPLGKYATPIGLQAAAALIVLSHFSLDPLHAALQAFLIFAGALLQTGLIWLVSRGYVTTIERITLAQAYEILAEHVHGSVEGVRPVGEALLNAYEMLAESSMPERPWKVFHALLEEAERIRLLEIAIFQLRLNIEHQLGKDAKYIYELDQVLEAAATELRLIAYDLKPSSPFVRPVQSPYIQFKLALHTIRNLEKPPESEQTLQQLISYCDKLRSTLHHAKKLARSWSYKQLRHVTSIPGGSRATQQSHLQWHNAFTTLRANLSLQSAAFRHAIRLGIALALSTAFYRLGPLPIERGYWIPLTALVVLRPDFTNTFARGLARTLGTFLGVGLTTILVGLLMPTHWWLVILDAVMAYLAFAFLFANYALFSVFMTSSIVFLLTLVIPNPLLTAVDRMVDTLIGGALALLIYALWPTWEQVHVSHNIAERMRTLRDFGAAILQAYVNPGSYDEFALYTLLLKTRLALSNAEASVTRSLQEPAQHQFDADLGQGLLESSRAIMRSLLAIESYLLDRPNHKGLPHISTFCTHFCMAMSDIAVAIGGHGIAKELPNFQKDLRSLDCLAKNQVYSSEFPMLDALVVEAKAIVRHIIYMHQLLIARREHDKIVPHLARESVS</sequence>
<dbReference type="AlphaFoldDB" id="A0A8J3I7E7"/>
<dbReference type="GO" id="GO:0005886">
    <property type="term" value="C:plasma membrane"/>
    <property type="evidence" value="ECO:0007669"/>
    <property type="project" value="UniProtKB-SubCell"/>
</dbReference>
<keyword evidence="2" id="KW-1003">Cell membrane</keyword>